<protein>
    <submittedName>
        <fullName evidence="1">Uncharacterized protein</fullName>
    </submittedName>
</protein>
<accession>A0A7W3PBE5</accession>
<reference evidence="1 2" key="1">
    <citation type="submission" date="2020-07" db="EMBL/GenBank/DDBJ databases">
        <title>Sequencing the genomes of 1000 actinobacteria strains.</title>
        <authorList>
            <person name="Klenk H.-P."/>
        </authorList>
    </citation>
    <scope>NUCLEOTIDE SEQUENCE [LARGE SCALE GENOMIC DNA]</scope>
    <source>
        <strain evidence="1 2">DSM 21349</strain>
    </source>
</reference>
<dbReference type="Proteomes" id="UP000580910">
    <property type="component" value="Unassembled WGS sequence"/>
</dbReference>
<keyword evidence="2" id="KW-1185">Reference proteome</keyword>
<dbReference type="EMBL" id="JACGXA010000001">
    <property type="protein sequence ID" value="MBA8805481.1"/>
    <property type="molecule type" value="Genomic_DNA"/>
</dbReference>
<comment type="caution">
    <text evidence="1">The sequence shown here is derived from an EMBL/GenBank/DDBJ whole genome shotgun (WGS) entry which is preliminary data.</text>
</comment>
<dbReference type="AlphaFoldDB" id="A0A7W3PBE5"/>
<organism evidence="1 2">
    <name type="scientific">Nocardioides ginsengisegetis</name>
    <dbReference type="NCBI Taxonomy" id="661491"/>
    <lineage>
        <taxon>Bacteria</taxon>
        <taxon>Bacillati</taxon>
        <taxon>Actinomycetota</taxon>
        <taxon>Actinomycetes</taxon>
        <taxon>Propionibacteriales</taxon>
        <taxon>Nocardioidaceae</taxon>
        <taxon>Nocardioides</taxon>
    </lineage>
</organism>
<proteinExistence type="predicted"/>
<dbReference type="RefSeq" id="WP_182541213.1">
    <property type="nucleotide sequence ID" value="NZ_JACGXA010000001.1"/>
</dbReference>
<name>A0A7W3PBE5_9ACTN</name>
<evidence type="ECO:0000313" key="2">
    <source>
        <dbReference type="Proteomes" id="UP000580910"/>
    </source>
</evidence>
<sequence>MADGADLPETLTLDEAYRAAFFLTDLYVGIESSPDEGLVLFHQYLQSDPARWEDWKQAVRQALSPEADPDPLVENLLRD</sequence>
<evidence type="ECO:0000313" key="1">
    <source>
        <dbReference type="EMBL" id="MBA8805481.1"/>
    </source>
</evidence>
<gene>
    <name evidence="1" type="ORF">FB382_003772</name>
</gene>